<dbReference type="SUPFAM" id="SSF53098">
    <property type="entry name" value="Ribonuclease H-like"/>
    <property type="match status" value="1"/>
</dbReference>
<dbReference type="InterPro" id="IPR012337">
    <property type="entry name" value="RNaseH-like_sf"/>
</dbReference>
<dbReference type="Proteomes" id="UP001280121">
    <property type="component" value="Unassembled WGS sequence"/>
</dbReference>
<dbReference type="Pfam" id="PF05699">
    <property type="entry name" value="Dimer_Tnp_hAT"/>
    <property type="match status" value="1"/>
</dbReference>
<accession>A0AAD9U6E4</accession>
<reference evidence="2" key="1">
    <citation type="journal article" date="2023" name="Plant J.">
        <title>Genome sequences and population genomics provide insights into the demographic history, inbreeding, and mutation load of two 'living fossil' tree species of Dipteronia.</title>
        <authorList>
            <person name="Feng Y."/>
            <person name="Comes H.P."/>
            <person name="Chen J."/>
            <person name="Zhu S."/>
            <person name="Lu R."/>
            <person name="Zhang X."/>
            <person name="Li P."/>
            <person name="Qiu J."/>
            <person name="Olsen K.M."/>
            <person name="Qiu Y."/>
        </authorList>
    </citation>
    <scope>NUCLEOTIDE SEQUENCE</scope>
    <source>
        <strain evidence="2">KIB01</strain>
    </source>
</reference>
<evidence type="ECO:0000313" key="2">
    <source>
        <dbReference type="EMBL" id="KAK2648492.1"/>
    </source>
</evidence>
<keyword evidence="3" id="KW-1185">Reference proteome</keyword>
<dbReference type="PANTHER" id="PTHR23272:SF184">
    <property type="entry name" value="OS03G0311250 PROTEIN"/>
    <property type="match status" value="1"/>
</dbReference>
<evidence type="ECO:0000259" key="1">
    <source>
        <dbReference type="Pfam" id="PF05699"/>
    </source>
</evidence>
<dbReference type="InterPro" id="IPR008906">
    <property type="entry name" value="HATC_C_dom"/>
</dbReference>
<comment type="caution">
    <text evidence="2">The sequence shown here is derived from an EMBL/GenBank/DDBJ whole genome shotgun (WGS) entry which is preliminary data.</text>
</comment>
<dbReference type="AlphaFoldDB" id="A0AAD9U6E4"/>
<dbReference type="PANTHER" id="PTHR23272">
    <property type="entry name" value="BED FINGER-RELATED"/>
    <property type="match status" value="1"/>
</dbReference>
<sequence length="172" mass="19759">MEGKGKDRLIWYIGIKLRNPRQKLNFVQFCFAAFYEPTKAEELGKDIKNLLVALYDIYNVWSNNSGCSNNGTNGTQTSNIVQLSSQDVTFKVDPNDFLVSFRKLKERKLDIGMQNEIERYLLEPTTDPNNKNFDILSWWKLHGTEHQTLSQITRDILAILVFTVASDSAFST</sequence>
<gene>
    <name evidence="2" type="ORF">Ddye_015981</name>
</gene>
<feature type="domain" description="HAT C-terminal dimerisation" evidence="1">
    <location>
        <begin position="116"/>
        <end position="172"/>
    </location>
</feature>
<protein>
    <recommendedName>
        <fullName evidence="1">HAT C-terminal dimerisation domain-containing protein</fullName>
    </recommendedName>
</protein>
<proteinExistence type="predicted"/>
<dbReference type="EMBL" id="JANJYI010000005">
    <property type="protein sequence ID" value="KAK2648492.1"/>
    <property type="molecule type" value="Genomic_DNA"/>
</dbReference>
<evidence type="ECO:0000313" key="3">
    <source>
        <dbReference type="Proteomes" id="UP001280121"/>
    </source>
</evidence>
<organism evidence="2 3">
    <name type="scientific">Dipteronia dyeriana</name>
    <dbReference type="NCBI Taxonomy" id="168575"/>
    <lineage>
        <taxon>Eukaryota</taxon>
        <taxon>Viridiplantae</taxon>
        <taxon>Streptophyta</taxon>
        <taxon>Embryophyta</taxon>
        <taxon>Tracheophyta</taxon>
        <taxon>Spermatophyta</taxon>
        <taxon>Magnoliopsida</taxon>
        <taxon>eudicotyledons</taxon>
        <taxon>Gunneridae</taxon>
        <taxon>Pentapetalae</taxon>
        <taxon>rosids</taxon>
        <taxon>malvids</taxon>
        <taxon>Sapindales</taxon>
        <taxon>Sapindaceae</taxon>
        <taxon>Hippocastanoideae</taxon>
        <taxon>Acereae</taxon>
        <taxon>Dipteronia</taxon>
    </lineage>
</organism>
<name>A0AAD9U6E4_9ROSI</name>
<dbReference type="GO" id="GO:0046983">
    <property type="term" value="F:protein dimerization activity"/>
    <property type="evidence" value="ECO:0007669"/>
    <property type="project" value="InterPro"/>
</dbReference>